<evidence type="ECO:0000313" key="2">
    <source>
        <dbReference type="Proteomes" id="UP001429984"/>
    </source>
</evidence>
<reference evidence="1 2" key="1">
    <citation type="submission" date="2020-11" db="EMBL/GenBank/DDBJ databases">
        <title>Draft Genome Sequence and Secondary Metabolite Biosynthetic Potential of the Lysobacter niastensis Type strain DSM 18481.</title>
        <authorList>
            <person name="Turrini P."/>
            <person name="Artuso I."/>
            <person name="Tescari M."/>
            <person name="Lugli G.A."/>
            <person name="Frangipani E."/>
            <person name="Ventura M."/>
            <person name="Visca P."/>
        </authorList>
    </citation>
    <scope>NUCLEOTIDE SEQUENCE [LARGE SCALE GENOMIC DNA]</scope>
    <source>
        <strain evidence="1 2">DSM 18481</strain>
    </source>
</reference>
<gene>
    <name evidence="1" type="ORF">IU514_12390</name>
</gene>
<evidence type="ECO:0000313" key="1">
    <source>
        <dbReference type="EMBL" id="MBF6024824.1"/>
    </source>
</evidence>
<keyword evidence="2" id="KW-1185">Reference proteome</keyword>
<protein>
    <submittedName>
        <fullName evidence="1">Uncharacterized protein</fullName>
    </submittedName>
</protein>
<accession>A0ABS0BCU9</accession>
<organism evidence="1 2">
    <name type="scientific">Lysobacter niastensis</name>
    <dbReference type="NCBI Taxonomy" id="380629"/>
    <lineage>
        <taxon>Bacteria</taxon>
        <taxon>Pseudomonadati</taxon>
        <taxon>Pseudomonadota</taxon>
        <taxon>Gammaproteobacteria</taxon>
        <taxon>Lysobacterales</taxon>
        <taxon>Lysobacteraceae</taxon>
        <taxon>Lysobacter</taxon>
    </lineage>
</organism>
<comment type="caution">
    <text evidence="1">The sequence shown here is derived from an EMBL/GenBank/DDBJ whole genome shotgun (WGS) entry which is preliminary data.</text>
</comment>
<dbReference type="Proteomes" id="UP001429984">
    <property type="component" value="Unassembled WGS sequence"/>
</dbReference>
<sequence>MQAAIAVVDSHDGRIATGAQQQGLEQCLSVYDRFLRTPMRAPCTMLVSRSQSAALDKGCQGELERCRTLLPSAPWLSDLRLQFWTEAQEPLPLELAQVVAAAAARHVLFENTGDPLFEAVLTKLAHNPFQRGRPAARKKRR</sequence>
<name>A0ABS0BCU9_9GAMM</name>
<proteinExistence type="predicted"/>
<dbReference type="EMBL" id="JADLZT010000006">
    <property type="protein sequence ID" value="MBF6024824.1"/>
    <property type="molecule type" value="Genomic_DNA"/>
</dbReference>
<dbReference type="RefSeq" id="WP_194931410.1">
    <property type="nucleotide sequence ID" value="NZ_JADLZT010000006.1"/>
</dbReference>